<proteinExistence type="predicted"/>
<dbReference type="EMBL" id="HACA01008062">
    <property type="protein sequence ID" value="CDW25423.1"/>
    <property type="molecule type" value="Transcribed_RNA"/>
</dbReference>
<sequence length="56" mass="6833">MILNRDRRIYIRALRGVGRLQDHREQVRGRRRSLSKRLNWTQRSERKLPRPIPSSP</sequence>
<dbReference type="AlphaFoldDB" id="A0A0K2THB3"/>
<feature type="region of interest" description="Disordered" evidence="1">
    <location>
        <begin position="22"/>
        <end position="56"/>
    </location>
</feature>
<evidence type="ECO:0000313" key="2">
    <source>
        <dbReference type="EMBL" id="CDW25423.1"/>
    </source>
</evidence>
<evidence type="ECO:0000256" key="1">
    <source>
        <dbReference type="SAM" id="MobiDB-lite"/>
    </source>
</evidence>
<accession>A0A0K2THB3</accession>
<protein>
    <submittedName>
        <fullName evidence="2">Uncharacterized protein</fullName>
    </submittedName>
</protein>
<reference evidence="2" key="1">
    <citation type="submission" date="2014-05" db="EMBL/GenBank/DDBJ databases">
        <authorList>
            <person name="Chronopoulou M."/>
        </authorList>
    </citation>
    <scope>NUCLEOTIDE SEQUENCE</scope>
    <source>
        <tissue evidence="2">Whole organism</tissue>
    </source>
</reference>
<organism evidence="2">
    <name type="scientific">Lepeophtheirus salmonis</name>
    <name type="common">Salmon louse</name>
    <name type="synonym">Caligus salmonis</name>
    <dbReference type="NCBI Taxonomy" id="72036"/>
    <lineage>
        <taxon>Eukaryota</taxon>
        <taxon>Metazoa</taxon>
        <taxon>Ecdysozoa</taxon>
        <taxon>Arthropoda</taxon>
        <taxon>Crustacea</taxon>
        <taxon>Multicrustacea</taxon>
        <taxon>Hexanauplia</taxon>
        <taxon>Copepoda</taxon>
        <taxon>Siphonostomatoida</taxon>
        <taxon>Caligidae</taxon>
        <taxon>Lepeophtheirus</taxon>
    </lineage>
</organism>
<name>A0A0K2THB3_LEPSM</name>